<evidence type="ECO:0000313" key="3">
    <source>
        <dbReference type="Proteomes" id="UP001146793"/>
    </source>
</evidence>
<dbReference type="AlphaFoldDB" id="A0AAV8AEC0"/>
<evidence type="ECO:0000313" key="2">
    <source>
        <dbReference type="EMBL" id="KAJ3452641.1"/>
    </source>
</evidence>
<proteinExistence type="predicted"/>
<protein>
    <submittedName>
        <fullName evidence="2">Uncharacterized protein</fullName>
    </submittedName>
</protein>
<evidence type="ECO:0000256" key="1">
    <source>
        <dbReference type="SAM" id="MobiDB-lite"/>
    </source>
</evidence>
<name>A0AAV8AEC0_9EUKA</name>
<reference evidence="2" key="1">
    <citation type="submission" date="2022-08" db="EMBL/GenBank/DDBJ databases">
        <title>Novel sulphate-reducing endosymbionts in the free-living metamonad Anaeramoeba.</title>
        <authorList>
            <person name="Jerlstrom-Hultqvist J."/>
            <person name="Cepicka I."/>
            <person name="Gallot-Lavallee L."/>
            <person name="Salas-Leiva D."/>
            <person name="Curtis B.A."/>
            <person name="Zahonova K."/>
            <person name="Pipaliya S."/>
            <person name="Dacks J."/>
            <person name="Roger A.J."/>
        </authorList>
    </citation>
    <scope>NUCLEOTIDE SEQUENCE</scope>
    <source>
        <strain evidence="2">Busselton2</strain>
    </source>
</reference>
<dbReference type="Proteomes" id="UP001146793">
    <property type="component" value="Unassembled WGS sequence"/>
</dbReference>
<feature type="compositionally biased region" description="Basic and acidic residues" evidence="1">
    <location>
        <begin position="118"/>
        <end position="141"/>
    </location>
</feature>
<feature type="compositionally biased region" description="Basic and acidic residues" evidence="1">
    <location>
        <begin position="63"/>
        <end position="109"/>
    </location>
</feature>
<sequence length="141" mass="16844">MICKDLSQIKLQNFIVNKCKNKRKRQVKALMETKVPNKLSNPNEQVQYECRTNRTSKQNKYGTAEEQKSRIAEEQKSRRAEEQKSRRAEEQKSRRAEEQKSRRAEEQKSRTSSSTSAERVEEHKKYKNGRHDFDQEKRVNK</sequence>
<accession>A0AAV8AEC0</accession>
<comment type="caution">
    <text evidence="2">The sequence shown here is derived from an EMBL/GenBank/DDBJ whole genome shotgun (WGS) entry which is preliminary data.</text>
</comment>
<dbReference type="EMBL" id="JANTQA010000008">
    <property type="protein sequence ID" value="KAJ3452641.1"/>
    <property type="molecule type" value="Genomic_DNA"/>
</dbReference>
<feature type="region of interest" description="Disordered" evidence="1">
    <location>
        <begin position="31"/>
        <end position="141"/>
    </location>
</feature>
<organism evidence="2 3">
    <name type="scientific">Anaeramoeba flamelloides</name>
    <dbReference type="NCBI Taxonomy" id="1746091"/>
    <lineage>
        <taxon>Eukaryota</taxon>
        <taxon>Metamonada</taxon>
        <taxon>Anaeramoebidae</taxon>
        <taxon>Anaeramoeba</taxon>
    </lineage>
</organism>
<gene>
    <name evidence="2" type="ORF">M0812_04415</name>
</gene>